<evidence type="ECO:0000256" key="3">
    <source>
        <dbReference type="ARBA" id="ARBA00023235"/>
    </source>
</evidence>
<protein>
    <recommendedName>
        <fullName evidence="4">Pseudouridine synthase I TruA alpha/beta domain-containing protein</fullName>
    </recommendedName>
</protein>
<dbReference type="Gene3D" id="3.30.70.660">
    <property type="entry name" value="Pseudouridine synthase I, catalytic domain, C-terminal subdomain"/>
    <property type="match status" value="1"/>
</dbReference>
<sequence length="440" mass="51068">MANKPPKLKKNQGLTKEELSELDKMELVERVIKLEAHNKQLKDILSKNLSDTSKLEKNAKRPFDFSKCHYRRILLRIMYFGWEYQGLAVQEGTIQTIEHHLFHALTKACLIESRETSSYHRCGRTDKGVSSFGQVISISLRSNSPPELQHEQSSIESELAYCKILNRILPKDIRAVAWMPIPDDKPEYSSRFDCKQRSYKYYFPRSALSIPSMRRACGYLVGSHDYRHLCKMDVANGVTEFRREIFKADIVPVAGESDDPTAMYCLIIEGNAFLWHQIRCIMGVLLLVGQGKEQPEVISDLLDVDKNPRKPQYNMALDVPLNLFHCTYDLEREKRWVYSKDELRSLISHLQGEWTIQNIKSTMMKDSLQQLETEYSKLCASEADNSEKDKIMSHTDCLLQGVKPRVYTPLLKRQTCSSLDERIEHYKKKRKIGDHIEENK</sequence>
<dbReference type="InterPro" id="IPR020097">
    <property type="entry name" value="PsdUridine_synth_TruA_a/b_dom"/>
</dbReference>
<gene>
    <name evidence="5" type="ORF">ABMA28_011488</name>
</gene>
<dbReference type="InterPro" id="IPR020095">
    <property type="entry name" value="PsdUridine_synth_TruA_C"/>
</dbReference>
<dbReference type="EMBL" id="JBEDNZ010000029">
    <property type="protein sequence ID" value="KAL0809269.1"/>
    <property type="molecule type" value="Genomic_DNA"/>
</dbReference>
<dbReference type="GO" id="GO:0008033">
    <property type="term" value="P:tRNA processing"/>
    <property type="evidence" value="ECO:0007669"/>
    <property type="project" value="UniProtKB-KW"/>
</dbReference>
<keyword evidence="2" id="KW-0819">tRNA processing</keyword>
<dbReference type="InterPro" id="IPR020094">
    <property type="entry name" value="TruA/RsuA/RluB/E/F_N"/>
</dbReference>
<feature type="domain" description="Pseudouridine synthase I TruA alpha/beta" evidence="4">
    <location>
        <begin position="216"/>
        <end position="329"/>
    </location>
</feature>
<reference evidence="5 6" key="1">
    <citation type="submission" date="2024-06" db="EMBL/GenBank/DDBJ databases">
        <title>A chromosome-level genome assembly of beet webworm, Loxostege sticticalis.</title>
        <authorList>
            <person name="Zhang Y."/>
        </authorList>
    </citation>
    <scope>NUCLEOTIDE SEQUENCE [LARGE SCALE GENOMIC DNA]</scope>
    <source>
        <strain evidence="5">AQ028</strain>
        <tissue evidence="5">Male pupae</tissue>
    </source>
</reference>
<dbReference type="NCBIfam" id="TIGR00071">
    <property type="entry name" value="hisT_truA"/>
    <property type="match status" value="1"/>
</dbReference>
<dbReference type="FunFam" id="3.30.70.580:FF:000007">
    <property type="entry name" value="tRNA pseudouridine synthase"/>
    <property type="match status" value="1"/>
</dbReference>
<evidence type="ECO:0000256" key="1">
    <source>
        <dbReference type="ARBA" id="ARBA00009375"/>
    </source>
</evidence>
<evidence type="ECO:0000313" key="5">
    <source>
        <dbReference type="EMBL" id="KAL0809269.1"/>
    </source>
</evidence>
<comment type="similarity">
    <text evidence="1">Belongs to the tRNA pseudouridine synthase TruA family.</text>
</comment>
<accession>A0ABD0S5B4</accession>
<dbReference type="InterPro" id="IPR041707">
    <property type="entry name" value="Pus3-like"/>
</dbReference>
<organism evidence="5 6">
    <name type="scientific">Loxostege sticticalis</name>
    <name type="common">Beet webworm moth</name>
    <dbReference type="NCBI Taxonomy" id="481309"/>
    <lineage>
        <taxon>Eukaryota</taxon>
        <taxon>Metazoa</taxon>
        <taxon>Ecdysozoa</taxon>
        <taxon>Arthropoda</taxon>
        <taxon>Hexapoda</taxon>
        <taxon>Insecta</taxon>
        <taxon>Pterygota</taxon>
        <taxon>Neoptera</taxon>
        <taxon>Endopterygota</taxon>
        <taxon>Lepidoptera</taxon>
        <taxon>Glossata</taxon>
        <taxon>Ditrysia</taxon>
        <taxon>Pyraloidea</taxon>
        <taxon>Crambidae</taxon>
        <taxon>Pyraustinae</taxon>
        <taxon>Loxostege</taxon>
    </lineage>
</organism>
<dbReference type="Pfam" id="PF01416">
    <property type="entry name" value="PseudoU_synth_1"/>
    <property type="match status" value="1"/>
</dbReference>
<dbReference type="AlphaFoldDB" id="A0ABD0S5B4"/>
<dbReference type="InterPro" id="IPR020103">
    <property type="entry name" value="PsdUridine_synth_cat_dom_sf"/>
</dbReference>
<dbReference type="PANTHER" id="PTHR11142:SF5">
    <property type="entry name" value="TRNA PSEUDOURIDINE(38_39) SYNTHASE"/>
    <property type="match status" value="1"/>
</dbReference>
<dbReference type="SUPFAM" id="SSF55120">
    <property type="entry name" value="Pseudouridine synthase"/>
    <property type="match status" value="1"/>
</dbReference>
<dbReference type="Gene3D" id="3.30.70.580">
    <property type="entry name" value="Pseudouridine synthase I, catalytic domain, N-terminal subdomain"/>
    <property type="match status" value="1"/>
</dbReference>
<name>A0ABD0S5B4_LOXSC</name>
<evidence type="ECO:0000256" key="2">
    <source>
        <dbReference type="ARBA" id="ARBA00022694"/>
    </source>
</evidence>
<keyword evidence="3" id="KW-0413">Isomerase</keyword>
<dbReference type="GO" id="GO:0016853">
    <property type="term" value="F:isomerase activity"/>
    <property type="evidence" value="ECO:0007669"/>
    <property type="project" value="UniProtKB-KW"/>
</dbReference>
<dbReference type="CDD" id="cd02569">
    <property type="entry name" value="PseudoU_synth_ScPus3"/>
    <property type="match status" value="1"/>
</dbReference>
<evidence type="ECO:0000313" key="6">
    <source>
        <dbReference type="Proteomes" id="UP001549921"/>
    </source>
</evidence>
<proteinExistence type="inferred from homology"/>
<dbReference type="InterPro" id="IPR001406">
    <property type="entry name" value="PsdUridine_synth_TruA"/>
</dbReference>
<dbReference type="PANTHER" id="PTHR11142">
    <property type="entry name" value="PSEUDOURIDYLATE SYNTHASE"/>
    <property type="match status" value="1"/>
</dbReference>
<dbReference type="Proteomes" id="UP001549921">
    <property type="component" value="Unassembled WGS sequence"/>
</dbReference>
<comment type="caution">
    <text evidence="5">The sequence shown here is derived from an EMBL/GenBank/DDBJ whole genome shotgun (WGS) entry which is preliminary data.</text>
</comment>
<evidence type="ECO:0000259" key="4">
    <source>
        <dbReference type="Pfam" id="PF01416"/>
    </source>
</evidence>